<proteinExistence type="predicted"/>
<protein>
    <recommendedName>
        <fullName evidence="1">Ubiquitin-like domain-containing protein</fullName>
    </recommendedName>
</protein>
<dbReference type="Proteomes" id="UP000013827">
    <property type="component" value="Unassembled WGS sequence"/>
</dbReference>
<dbReference type="OMA" id="SKMMNAY"/>
<dbReference type="SMART" id="SM00213">
    <property type="entry name" value="UBQ"/>
    <property type="match status" value="1"/>
</dbReference>
<feature type="domain" description="Ubiquitin-like" evidence="1">
    <location>
        <begin position="12"/>
        <end position="87"/>
    </location>
</feature>
<dbReference type="AlphaFoldDB" id="A0A0D3IJ16"/>
<dbReference type="eggNOG" id="KOG1769">
    <property type="taxonomic scope" value="Eukaryota"/>
</dbReference>
<dbReference type="STRING" id="2903.R1DK75"/>
<keyword evidence="3" id="KW-1185">Reference proteome</keyword>
<dbReference type="InterPro" id="IPR029071">
    <property type="entry name" value="Ubiquitin-like_domsf"/>
</dbReference>
<reference evidence="2" key="2">
    <citation type="submission" date="2024-10" db="UniProtKB">
        <authorList>
            <consortium name="EnsemblProtists"/>
        </authorList>
    </citation>
    <scope>IDENTIFICATION</scope>
</reference>
<evidence type="ECO:0000313" key="3">
    <source>
        <dbReference type="Proteomes" id="UP000013827"/>
    </source>
</evidence>
<organism evidence="2 3">
    <name type="scientific">Emiliania huxleyi (strain CCMP1516)</name>
    <dbReference type="NCBI Taxonomy" id="280463"/>
    <lineage>
        <taxon>Eukaryota</taxon>
        <taxon>Haptista</taxon>
        <taxon>Haptophyta</taxon>
        <taxon>Prymnesiophyceae</taxon>
        <taxon>Isochrysidales</taxon>
        <taxon>Noelaerhabdaceae</taxon>
        <taxon>Emiliania</taxon>
    </lineage>
</organism>
<dbReference type="HOGENOM" id="CLU_148322_6_0_1"/>
<accession>A0A0D3IJ16</accession>
<evidence type="ECO:0000313" key="2">
    <source>
        <dbReference type="EnsemblProtists" id="EOD11251"/>
    </source>
</evidence>
<dbReference type="RefSeq" id="XP_005763680.1">
    <property type="nucleotide sequence ID" value="XM_005763623.1"/>
</dbReference>
<sequence>MADEAKPEVNKINVRVKNQGGEEIHFALKSTTKLSKMMQAYADRQGQPVDSFRFVFDGERLNPDHTVDDAGLEDQDSIDAFQEQVGGHADKERAAPSFGK</sequence>
<reference evidence="3" key="1">
    <citation type="journal article" date="2013" name="Nature">
        <title>Pan genome of the phytoplankton Emiliania underpins its global distribution.</title>
        <authorList>
            <person name="Read B.A."/>
            <person name="Kegel J."/>
            <person name="Klute M.J."/>
            <person name="Kuo A."/>
            <person name="Lefebvre S.C."/>
            <person name="Maumus F."/>
            <person name="Mayer C."/>
            <person name="Miller J."/>
            <person name="Monier A."/>
            <person name="Salamov A."/>
            <person name="Young J."/>
            <person name="Aguilar M."/>
            <person name="Claverie J.M."/>
            <person name="Frickenhaus S."/>
            <person name="Gonzalez K."/>
            <person name="Herman E.K."/>
            <person name="Lin Y.C."/>
            <person name="Napier J."/>
            <person name="Ogata H."/>
            <person name="Sarno A.F."/>
            <person name="Shmutz J."/>
            <person name="Schroeder D."/>
            <person name="de Vargas C."/>
            <person name="Verret F."/>
            <person name="von Dassow P."/>
            <person name="Valentin K."/>
            <person name="Van de Peer Y."/>
            <person name="Wheeler G."/>
            <person name="Dacks J.B."/>
            <person name="Delwiche C.F."/>
            <person name="Dyhrman S.T."/>
            <person name="Glockner G."/>
            <person name="John U."/>
            <person name="Richards T."/>
            <person name="Worden A.Z."/>
            <person name="Zhang X."/>
            <person name="Grigoriev I.V."/>
            <person name="Allen A.E."/>
            <person name="Bidle K."/>
            <person name="Borodovsky M."/>
            <person name="Bowler C."/>
            <person name="Brownlee C."/>
            <person name="Cock J.M."/>
            <person name="Elias M."/>
            <person name="Gladyshev V.N."/>
            <person name="Groth M."/>
            <person name="Guda C."/>
            <person name="Hadaegh A."/>
            <person name="Iglesias-Rodriguez M.D."/>
            <person name="Jenkins J."/>
            <person name="Jones B.M."/>
            <person name="Lawson T."/>
            <person name="Leese F."/>
            <person name="Lindquist E."/>
            <person name="Lobanov A."/>
            <person name="Lomsadze A."/>
            <person name="Malik S.B."/>
            <person name="Marsh M.E."/>
            <person name="Mackinder L."/>
            <person name="Mock T."/>
            <person name="Mueller-Roeber B."/>
            <person name="Pagarete A."/>
            <person name="Parker M."/>
            <person name="Probert I."/>
            <person name="Quesneville H."/>
            <person name="Raines C."/>
            <person name="Rensing S.A."/>
            <person name="Riano-Pachon D.M."/>
            <person name="Richier S."/>
            <person name="Rokitta S."/>
            <person name="Shiraiwa Y."/>
            <person name="Soanes D.M."/>
            <person name="van der Giezen M."/>
            <person name="Wahlund T.M."/>
            <person name="Williams B."/>
            <person name="Wilson W."/>
            <person name="Wolfe G."/>
            <person name="Wurch L.L."/>
        </authorList>
    </citation>
    <scope>NUCLEOTIDE SEQUENCE</scope>
</reference>
<dbReference type="PROSITE" id="PS50053">
    <property type="entry name" value="UBIQUITIN_2"/>
    <property type="match status" value="1"/>
</dbReference>
<dbReference type="Pfam" id="PF11976">
    <property type="entry name" value="Rad60-SLD"/>
    <property type="match status" value="1"/>
</dbReference>
<dbReference type="GeneID" id="17257401"/>
<evidence type="ECO:0000259" key="1">
    <source>
        <dbReference type="PROSITE" id="PS50053"/>
    </source>
</evidence>
<dbReference type="Gene3D" id="3.10.20.90">
    <property type="entry name" value="Phosphatidylinositol 3-kinase Catalytic Subunit, Chain A, domain 1"/>
    <property type="match status" value="1"/>
</dbReference>
<name>A0A0D3IJ16_EMIH1</name>
<dbReference type="InterPro" id="IPR000626">
    <property type="entry name" value="Ubiquitin-like_dom"/>
</dbReference>
<dbReference type="SUPFAM" id="SSF54236">
    <property type="entry name" value="Ubiquitin-like"/>
    <property type="match status" value="1"/>
</dbReference>
<dbReference type="InterPro" id="IPR022617">
    <property type="entry name" value="Rad60/SUMO-like_dom"/>
</dbReference>
<dbReference type="PANTHER" id="PTHR10562">
    <property type="entry name" value="SMALL UBIQUITIN-RELATED MODIFIER"/>
    <property type="match status" value="1"/>
</dbReference>
<dbReference type="EnsemblProtists" id="EOD11251">
    <property type="protein sequence ID" value="EOD11251"/>
    <property type="gene ID" value="EMIHUDRAFT_248024"/>
</dbReference>
<dbReference type="KEGG" id="ehx:EMIHUDRAFT_248024"/>
<dbReference type="PaxDb" id="2903-EOD11251"/>